<sequence>MVALALMVVVLILLFFNHSLESIFSLRLSAFRFQRWNLDSIVIFPILTNLPLLLLKKTT</sequence>
<dbReference type="Gramene" id="OE9A053500T1">
    <property type="protein sequence ID" value="OE9A053500C1"/>
    <property type="gene ID" value="OE9A053500"/>
</dbReference>
<evidence type="ECO:0000313" key="2">
    <source>
        <dbReference type="Proteomes" id="UP000594638"/>
    </source>
</evidence>
<dbReference type="Proteomes" id="UP000594638">
    <property type="component" value="Unassembled WGS sequence"/>
</dbReference>
<reference evidence="1 2" key="1">
    <citation type="submission" date="2019-12" db="EMBL/GenBank/DDBJ databases">
        <authorList>
            <person name="Alioto T."/>
            <person name="Alioto T."/>
            <person name="Gomez Garrido J."/>
        </authorList>
    </citation>
    <scope>NUCLEOTIDE SEQUENCE [LARGE SCALE GENOMIC DNA]</scope>
</reference>
<proteinExistence type="predicted"/>
<gene>
    <name evidence="1" type="ORF">OLEA9_A053500</name>
</gene>
<comment type="caution">
    <text evidence="1">The sequence shown here is derived from an EMBL/GenBank/DDBJ whole genome shotgun (WGS) entry which is preliminary data.</text>
</comment>
<dbReference type="AlphaFoldDB" id="A0A8S0QYW2"/>
<accession>A0A8S0QYW2</accession>
<name>A0A8S0QYW2_OLEEU</name>
<evidence type="ECO:0000313" key="1">
    <source>
        <dbReference type="EMBL" id="CAA2971520.1"/>
    </source>
</evidence>
<dbReference type="EMBL" id="CACTIH010002016">
    <property type="protein sequence ID" value="CAA2971520.1"/>
    <property type="molecule type" value="Genomic_DNA"/>
</dbReference>
<organism evidence="1 2">
    <name type="scientific">Olea europaea subsp. europaea</name>
    <dbReference type="NCBI Taxonomy" id="158383"/>
    <lineage>
        <taxon>Eukaryota</taxon>
        <taxon>Viridiplantae</taxon>
        <taxon>Streptophyta</taxon>
        <taxon>Embryophyta</taxon>
        <taxon>Tracheophyta</taxon>
        <taxon>Spermatophyta</taxon>
        <taxon>Magnoliopsida</taxon>
        <taxon>eudicotyledons</taxon>
        <taxon>Gunneridae</taxon>
        <taxon>Pentapetalae</taxon>
        <taxon>asterids</taxon>
        <taxon>lamiids</taxon>
        <taxon>Lamiales</taxon>
        <taxon>Oleaceae</taxon>
        <taxon>Oleeae</taxon>
        <taxon>Olea</taxon>
    </lineage>
</organism>
<keyword evidence="2" id="KW-1185">Reference proteome</keyword>
<protein>
    <submittedName>
        <fullName evidence="1">Phosphoinositide phosphatase SAC6</fullName>
    </submittedName>
</protein>